<dbReference type="Proteomes" id="UP000262210">
    <property type="component" value="Unassembled WGS sequence"/>
</dbReference>
<protein>
    <submittedName>
        <fullName evidence="1">Uncharacterized protein</fullName>
    </submittedName>
</protein>
<comment type="caution">
    <text evidence="1">The sequence shown here is derived from an EMBL/GenBank/DDBJ whole genome shotgun (WGS) entry which is preliminary data.</text>
</comment>
<dbReference type="EMBL" id="DPSM01000029">
    <property type="protein sequence ID" value="HCK02569.1"/>
    <property type="molecule type" value="Genomic_DNA"/>
</dbReference>
<sequence length="82" mass="9226">MLCLKVELLFLCTKWRHQNGADGCLLVHCSIINQIMGVKQPIVNGLASILITNSNFYAARMFHLVQMCSVRVVGGHCFLYRS</sequence>
<accession>A0A9C7R244</accession>
<proteinExistence type="predicted"/>
<evidence type="ECO:0000313" key="1">
    <source>
        <dbReference type="EMBL" id="HCK02569.1"/>
    </source>
</evidence>
<name>A0A9C7R244_9GAMM</name>
<evidence type="ECO:0000313" key="2">
    <source>
        <dbReference type="Proteomes" id="UP000262210"/>
    </source>
</evidence>
<dbReference type="AlphaFoldDB" id="A0A9C7R244"/>
<gene>
    <name evidence="1" type="ORF">DHV72_21460</name>
</gene>
<organism evidence="1 2">
    <name type="scientific">Serratia grimesii</name>
    <dbReference type="NCBI Taxonomy" id="82995"/>
    <lineage>
        <taxon>Bacteria</taxon>
        <taxon>Pseudomonadati</taxon>
        <taxon>Pseudomonadota</taxon>
        <taxon>Gammaproteobacteria</taxon>
        <taxon>Enterobacterales</taxon>
        <taxon>Yersiniaceae</taxon>
        <taxon>Serratia</taxon>
    </lineage>
</organism>
<reference evidence="1 2" key="1">
    <citation type="journal article" date="2018" name="Nat. Biotechnol.">
        <title>A standardized bacterial taxonomy based on genome phylogeny substantially revises the tree of life.</title>
        <authorList>
            <person name="Parks D.H."/>
            <person name="Chuvochina M."/>
            <person name="Waite D.W."/>
            <person name="Rinke C."/>
            <person name="Skarshewski A."/>
            <person name="Chaumeil P.A."/>
            <person name="Hugenholtz P."/>
        </authorList>
    </citation>
    <scope>NUCLEOTIDE SEQUENCE [LARGE SCALE GENOMIC DNA]</scope>
    <source>
        <strain evidence="1">UBA11264</strain>
    </source>
</reference>